<keyword evidence="2" id="KW-0560">Oxidoreductase</keyword>
<dbReference type="SUPFAM" id="SSF51905">
    <property type="entry name" value="FAD/NAD(P)-binding domain"/>
    <property type="match status" value="1"/>
</dbReference>
<feature type="domain" description="Amine oxidase" evidence="4">
    <location>
        <begin position="15"/>
        <end position="426"/>
    </location>
</feature>
<name>A0A1G8QUH9_9BACI</name>
<dbReference type="InterPro" id="IPR002937">
    <property type="entry name" value="Amino_oxidase"/>
</dbReference>
<dbReference type="RefSeq" id="WP_091588001.1">
    <property type="nucleotide sequence ID" value="NZ_FNDU01000022.1"/>
</dbReference>
<dbReference type="OrthoDB" id="25353at2"/>
<organism evidence="5 6">
    <name type="scientific">Alteribacillus bidgolensis</name>
    <dbReference type="NCBI Taxonomy" id="930129"/>
    <lineage>
        <taxon>Bacteria</taxon>
        <taxon>Bacillati</taxon>
        <taxon>Bacillota</taxon>
        <taxon>Bacilli</taxon>
        <taxon>Bacillales</taxon>
        <taxon>Bacillaceae</taxon>
        <taxon>Alteribacillus</taxon>
    </lineage>
</organism>
<dbReference type="STRING" id="930129.SAMN05216352_12216"/>
<gene>
    <name evidence="5" type="ORF">SAMN05216352_12216</name>
</gene>
<reference evidence="5 6" key="1">
    <citation type="submission" date="2016-10" db="EMBL/GenBank/DDBJ databases">
        <authorList>
            <person name="de Groot N.N."/>
        </authorList>
    </citation>
    <scope>NUCLEOTIDE SEQUENCE [LARGE SCALE GENOMIC DNA]</scope>
    <source>
        <strain evidence="6">P4B,CCM 7963,CECT 7998,DSM 25260,IBRC-M 10614,KCTC 13821</strain>
    </source>
</reference>
<dbReference type="InterPro" id="IPR050281">
    <property type="entry name" value="Flavin_monoamine_oxidase"/>
</dbReference>
<feature type="binding site" evidence="3">
    <location>
        <position position="228"/>
    </location>
    <ligand>
        <name>FAD</name>
        <dbReference type="ChEBI" id="CHEBI:57692"/>
    </ligand>
</feature>
<evidence type="ECO:0000259" key="4">
    <source>
        <dbReference type="Pfam" id="PF01593"/>
    </source>
</evidence>
<feature type="binding site" evidence="3">
    <location>
        <begin position="35"/>
        <end position="36"/>
    </location>
    <ligand>
        <name>FAD</name>
        <dbReference type="ChEBI" id="CHEBI:57692"/>
    </ligand>
</feature>
<dbReference type="Gene3D" id="3.50.50.60">
    <property type="entry name" value="FAD/NAD(P)-binding domain"/>
    <property type="match status" value="1"/>
</dbReference>
<protein>
    <submittedName>
        <fullName evidence="5">Monoamine oxidase</fullName>
    </submittedName>
</protein>
<dbReference type="Proteomes" id="UP000199017">
    <property type="component" value="Unassembled WGS sequence"/>
</dbReference>
<accession>A0A1G8QUH9</accession>
<keyword evidence="6" id="KW-1185">Reference proteome</keyword>
<dbReference type="AlphaFoldDB" id="A0A1G8QUH9"/>
<evidence type="ECO:0000256" key="1">
    <source>
        <dbReference type="ARBA" id="ARBA00001974"/>
    </source>
</evidence>
<proteinExistence type="predicted"/>
<dbReference type="Pfam" id="PF01593">
    <property type="entry name" value="Amino_oxidase"/>
    <property type="match status" value="1"/>
</dbReference>
<dbReference type="PRINTS" id="PR00757">
    <property type="entry name" value="AMINEOXDASEF"/>
</dbReference>
<dbReference type="InterPro" id="IPR001613">
    <property type="entry name" value="Flavin_amine_oxidase"/>
</dbReference>
<dbReference type="PANTHER" id="PTHR10742">
    <property type="entry name" value="FLAVIN MONOAMINE OXIDASE"/>
    <property type="match status" value="1"/>
</dbReference>
<evidence type="ECO:0000313" key="6">
    <source>
        <dbReference type="Proteomes" id="UP000199017"/>
    </source>
</evidence>
<evidence type="ECO:0000256" key="2">
    <source>
        <dbReference type="ARBA" id="ARBA00023002"/>
    </source>
</evidence>
<dbReference type="InterPro" id="IPR036188">
    <property type="entry name" value="FAD/NAD-bd_sf"/>
</dbReference>
<sequence>MQAKYYDVIIVGGGLAGLTASRELYRMGYKVLILEARNRLGGRAWTDDRLGTRLELGGGWIHWVQPHIWSEVTRYNLKVSSSPAPYTAYWRKGSEVLSGHPLELGEKMKEGLEKLLNHTRDYLPRPYDPHYNFKVYEIDHLSLLSKLDELHLSDEEYQLLLGRLTTMFNGAIEKAAYTQLMKWFALSSYELKTMAEMSNTYKLKDGTTALVEAISQDAPVDKKLCTPVDRLEKLNGQIKITTRDKKVYCAKSVVVTAPFKALGNIKFHPPLSNQKQQITKDGQISQGIKVWAKVEGPLEPYIAFGQANEVFTFSKYEGLIDGDSLVVASGPNAARIDPTNTKEVEKALKQWFSNIKVKESTGHNWIDDEFSQETWTMLKTNQFSRYHKRLQESEHGIFLSGSNYASGWGGFMDGAIEEGMKVSHRVNKHLLKAAY</sequence>
<dbReference type="EMBL" id="FNDU01000022">
    <property type="protein sequence ID" value="SDJ08283.1"/>
    <property type="molecule type" value="Genomic_DNA"/>
</dbReference>
<dbReference type="GO" id="GO:0016491">
    <property type="term" value="F:oxidoreductase activity"/>
    <property type="evidence" value="ECO:0007669"/>
    <property type="project" value="UniProtKB-KW"/>
</dbReference>
<comment type="cofactor">
    <cofactor evidence="1">
        <name>FAD</name>
        <dbReference type="ChEBI" id="CHEBI:57692"/>
    </cofactor>
</comment>
<evidence type="ECO:0000313" key="5">
    <source>
        <dbReference type="EMBL" id="SDJ08283.1"/>
    </source>
</evidence>
<dbReference type="PANTHER" id="PTHR10742:SF410">
    <property type="entry name" value="LYSINE-SPECIFIC HISTONE DEMETHYLASE 2"/>
    <property type="match status" value="1"/>
</dbReference>
<evidence type="ECO:0000256" key="3">
    <source>
        <dbReference type="PIRSR" id="PIRSR601613-1"/>
    </source>
</evidence>